<keyword evidence="1" id="KW-0805">Transcription regulation</keyword>
<keyword evidence="2 4" id="KW-0238">DNA-binding</keyword>
<dbReference type="Gene3D" id="1.10.357.10">
    <property type="entry name" value="Tetracycline Repressor, domain 2"/>
    <property type="match status" value="1"/>
</dbReference>
<sequence length="191" mass="19904">MSLPRTGPVRSEAARLAILEATAALFAERGYEHLTIEGVAARAGVGKQTIYRWWRSKGALVAECLLEGLLFDDRLALPDTGDVRADMQAWLTTVFAVIDAEPGLVLSLLAAAAEHPEVGARLRDSLTGSASISGRLDAAIGSTTALRPGVATEQLAEALIGAVVLRALSRSSSDADDAARLVDAILGDAAD</sequence>
<name>U1LLD4_9MICO</name>
<keyword evidence="3" id="KW-0804">Transcription</keyword>
<gene>
    <name evidence="6" type="ORF">L332_01450</name>
</gene>
<dbReference type="Pfam" id="PF00440">
    <property type="entry name" value="TetR_N"/>
    <property type="match status" value="1"/>
</dbReference>
<dbReference type="Pfam" id="PF16859">
    <property type="entry name" value="TetR_C_11"/>
    <property type="match status" value="1"/>
</dbReference>
<dbReference type="PANTHER" id="PTHR30055:SF234">
    <property type="entry name" value="HTH-TYPE TRANSCRIPTIONAL REGULATOR BETI"/>
    <property type="match status" value="1"/>
</dbReference>
<feature type="DNA-binding region" description="H-T-H motif" evidence="4">
    <location>
        <begin position="35"/>
        <end position="54"/>
    </location>
</feature>
<dbReference type="PROSITE" id="PS50977">
    <property type="entry name" value="HTH_TETR_2"/>
    <property type="match status" value="1"/>
</dbReference>
<dbReference type="GO" id="GO:0000976">
    <property type="term" value="F:transcription cis-regulatory region binding"/>
    <property type="evidence" value="ECO:0007669"/>
    <property type="project" value="TreeGrafter"/>
</dbReference>
<proteinExistence type="predicted"/>
<keyword evidence="7" id="KW-1185">Reference proteome</keyword>
<dbReference type="SUPFAM" id="SSF46689">
    <property type="entry name" value="Homeodomain-like"/>
    <property type="match status" value="1"/>
</dbReference>
<dbReference type="EMBL" id="ASHR01000037">
    <property type="protein sequence ID" value="ERG63119.1"/>
    <property type="molecule type" value="Genomic_DNA"/>
</dbReference>
<protein>
    <recommendedName>
        <fullName evidence="5">HTH tetR-type domain-containing protein</fullName>
    </recommendedName>
</protein>
<dbReference type="InterPro" id="IPR001647">
    <property type="entry name" value="HTH_TetR"/>
</dbReference>
<dbReference type="RefSeq" id="WP_021011605.1">
    <property type="nucleotide sequence ID" value="NZ_ASHR01000037.1"/>
</dbReference>
<dbReference type="PRINTS" id="PR00455">
    <property type="entry name" value="HTHTETR"/>
</dbReference>
<dbReference type="InterPro" id="IPR011075">
    <property type="entry name" value="TetR_C"/>
</dbReference>
<dbReference type="InterPro" id="IPR009057">
    <property type="entry name" value="Homeodomain-like_sf"/>
</dbReference>
<dbReference type="SUPFAM" id="SSF48498">
    <property type="entry name" value="Tetracyclin repressor-like, C-terminal domain"/>
    <property type="match status" value="1"/>
</dbReference>
<dbReference type="Proteomes" id="UP000016462">
    <property type="component" value="Unassembled WGS sequence"/>
</dbReference>
<evidence type="ECO:0000256" key="3">
    <source>
        <dbReference type="ARBA" id="ARBA00023163"/>
    </source>
</evidence>
<dbReference type="InterPro" id="IPR036271">
    <property type="entry name" value="Tet_transcr_reg_TetR-rel_C_sf"/>
</dbReference>
<evidence type="ECO:0000313" key="6">
    <source>
        <dbReference type="EMBL" id="ERG63119.1"/>
    </source>
</evidence>
<dbReference type="PANTHER" id="PTHR30055">
    <property type="entry name" value="HTH-TYPE TRANSCRIPTIONAL REGULATOR RUTR"/>
    <property type="match status" value="1"/>
</dbReference>
<dbReference type="InterPro" id="IPR050109">
    <property type="entry name" value="HTH-type_TetR-like_transc_reg"/>
</dbReference>
<comment type="caution">
    <text evidence="6">The sequence shown here is derived from an EMBL/GenBank/DDBJ whole genome shotgun (WGS) entry which is preliminary data.</text>
</comment>
<evidence type="ECO:0000313" key="7">
    <source>
        <dbReference type="Proteomes" id="UP000016462"/>
    </source>
</evidence>
<evidence type="ECO:0000256" key="1">
    <source>
        <dbReference type="ARBA" id="ARBA00023015"/>
    </source>
</evidence>
<evidence type="ECO:0000256" key="2">
    <source>
        <dbReference type="ARBA" id="ARBA00023125"/>
    </source>
</evidence>
<dbReference type="OrthoDB" id="9796019at2"/>
<dbReference type="AlphaFoldDB" id="U1LLD4"/>
<reference evidence="6 7" key="1">
    <citation type="journal article" date="2013" name="Genome Announc.">
        <title>First draft genome sequence from a member of the genus agrococcus, isolated from modern microbialites.</title>
        <authorList>
            <person name="White R.A.III."/>
            <person name="Grassa C.J."/>
            <person name="Suttle C.A."/>
        </authorList>
    </citation>
    <scope>NUCLEOTIDE SEQUENCE [LARGE SCALE GENOMIC DNA]</scope>
    <source>
        <strain evidence="6 7">RW1</strain>
    </source>
</reference>
<evidence type="ECO:0000259" key="5">
    <source>
        <dbReference type="PROSITE" id="PS50977"/>
    </source>
</evidence>
<dbReference type="GO" id="GO:0003700">
    <property type="term" value="F:DNA-binding transcription factor activity"/>
    <property type="evidence" value="ECO:0007669"/>
    <property type="project" value="TreeGrafter"/>
</dbReference>
<evidence type="ECO:0000256" key="4">
    <source>
        <dbReference type="PROSITE-ProRule" id="PRU00335"/>
    </source>
</evidence>
<organism evidence="6 7">
    <name type="scientific">Agrococcus pavilionensis RW1</name>
    <dbReference type="NCBI Taxonomy" id="1330458"/>
    <lineage>
        <taxon>Bacteria</taxon>
        <taxon>Bacillati</taxon>
        <taxon>Actinomycetota</taxon>
        <taxon>Actinomycetes</taxon>
        <taxon>Micrococcales</taxon>
        <taxon>Microbacteriaceae</taxon>
        <taxon>Agrococcus</taxon>
    </lineage>
</organism>
<accession>U1LLD4</accession>
<feature type="domain" description="HTH tetR-type" evidence="5">
    <location>
        <begin position="12"/>
        <end position="72"/>
    </location>
</feature>